<reference evidence="2 3" key="1">
    <citation type="submission" date="2024-10" db="EMBL/GenBank/DDBJ databases">
        <title>Updated reference genomes for cyclostephanoid diatoms.</title>
        <authorList>
            <person name="Roberts W.R."/>
            <person name="Alverson A.J."/>
        </authorList>
    </citation>
    <scope>NUCLEOTIDE SEQUENCE [LARGE SCALE GENOMIC DNA]</scope>
    <source>
        <strain evidence="2 3">AJA276-08</strain>
    </source>
</reference>
<feature type="domain" description="CoA-binding" evidence="1">
    <location>
        <begin position="34"/>
        <end position="133"/>
    </location>
</feature>
<comment type="caution">
    <text evidence="2">The sequence shown here is derived from an EMBL/GenBank/DDBJ whole genome shotgun (WGS) entry which is preliminary data.</text>
</comment>
<dbReference type="InterPro" id="IPR003781">
    <property type="entry name" value="CoA-bd"/>
</dbReference>
<dbReference type="InterPro" id="IPR036291">
    <property type="entry name" value="NAD(P)-bd_dom_sf"/>
</dbReference>
<dbReference type="PANTHER" id="PTHR33303">
    <property type="entry name" value="CYTOPLASMIC PROTEIN-RELATED"/>
    <property type="match status" value="1"/>
</dbReference>
<gene>
    <name evidence="2" type="ORF">ACHAW5_006082</name>
</gene>
<name>A0ABD3PWU3_9STRA</name>
<sequence length="178" mass="19664">MRWRRSLALVVGKSTRFSNMSGSFYNDDEVIRRIMTKTKTIALVGASKNTERASNHVMSTLQEMGYKVIPINPGLAKQKTTLHGEKVYPDLETVASEFHVDMVDIFINSQNAGQFVDEAIKIGAKSVWLQVGVIDEEAGKRAVAAGLDCVMNACPLIEGPRLGISGPDEKLIQRELRE</sequence>
<dbReference type="Proteomes" id="UP001530315">
    <property type="component" value="Unassembled WGS sequence"/>
</dbReference>
<proteinExistence type="predicted"/>
<evidence type="ECO:0000259" key="1">
    <source>
        <dbReference type="SMART" id="SM00881"/>
    </source>
</evidence>
<dbReference type="Pfam" id="PF13380">
    <property type="entry name" value="CoA_binding_2"/>
    <property type="match status" value="1"/>
</dbReference>
<dbReference type="AlphaFoldDB" id="A0ABD3PWU3"/>
<dbReference type="SUPFAM" id="SSF51735">
    <property type="entry name" value="NAD(P)-binding Rossmann-fold domains"/>
    <property type="match status" value="1"/>
</dbReference>
<dbReference type="SMART" id="SM00881">
    <property type="entry name" value="CoA_binding"/>
    <property type="match status" value="1"/>
</dbReference>
<evidence type="ECO:0000313" key="2">
    <source>
        <dbReference type="EMBL" id="KAL3792139.1"/>
    </source>
</evidence>
<dbReference type="EMBL" id="JALLAZ020000564">
    <property type="protein sequence ID" value="KAL3792139.1"/>
    <property type="molecule type" value="Genomic_DNA"/>
</dbReference>
<keyword evidence="3" id="KW-1185">Reference proteome</keyword>
<protein>
    <recommendedName>
        <fullName evidence="1">CoA-binding domain-containing protein</fullName>
    </recommendedName>
</protein>
<organism evidence="2 3">
    <name type="scientific">Stephanodiscus triporus</name>
    <dbReference type="NCBI Taxonomy" id="2934178"/>
    <lineage>
        <taxon>Eukaryota</taxon>
        <taxon>Sar</taxon>
        <taxon>Stramenopiles</taxon>
        <taxon>Ochrophyta</taxon>
        <taxon>Bacillariophyta</taxon>
        <taxon>Coscinodiscophyceae</taxon>
        <taxon>Thalassiosirophycidae</taxon>
        <taxon>Stephanodiscales</taxon>
        <taxon>Stephanodiscaceae</taxon>
        <taxon>Stephanodiscus</taxon>
    </lineage>
</organism>
<evidence type="ECO:0000313" key="3">
    <source>
        <dbReference type="Proteomes" id="UP001530315"/>
    </source>
</evidence>
<dbReference type="Gene3D" id="3.40.50.720">
    <property type="entry name" value="NAD(P)-binding Rossmann-like Domain"/>
    <property type="match status" value="1"/>
</dbReference>
<accession>A0ABD3PWU3</accession>
<dbReference type="PANTHER" id="PTHR33303:SF2">
    <property type="entry name" value="COA-BINDING DOMAIN-CONTAINING PROTEIN"/>
    <property type="match status" value="1"/>
</dbReference>